<reference evidence="1 2" key="1">
    <citation type="submission" date="2023-12" db="EMBL/GenBank/DDBJ databases">
        <title>Description of new species of Mycobacterium terrae complex isolated from sewage at the Sao Paulo Zoological Park Foundation in Brazil.</title>
        <authorList>
            <person name="Romagnoli C.L."/>
            <person name="Conceicao E.C."/>
            <person name="Machado E."/>
            <person name="Barreto L.B.P.F."/>
            <person name="Sharma A."/>
            <person name="Silva N.M."/>
            <person name="Marques L.E."/>
            <person name="Juliana M.A."/>
            <person name="Lourenco M.C.S."/>
            <person name="Digiampietri L.A."/>
            <person name="Suffys P.N."/>
            <person name="Viana-Niero C."/>
        </authorList>
    </citation>
    <scope>NUCLEOTIDE SEQUENCE [LARGE SCALE GENOMIC DNA]</scope>
    <source>
        <strain evidence="1 2">MYC098</strain>
    </source>
</reference>
<dbReference type="PANTHER" id="PTHR42877">
    <property type="entry name" value="L-ORNITHINE N(5)-MONOOXYGENASE-RELATED"/>
    <property type="match status" value="1"/>
</dbReference>
<dbReference type="GO" id="GO:0016491">
    <property type="term" value="F:oxidoreductase activity"/>
    <property type="evidence" value="ECO:0007669"/>
    <property type="project" value="UniProtKB-KW"/>
</dbReference>
<dbReference type="EC" id="1.14.13.-" evidence="1"/>
<evidence type="ECO:0000313" key="2">
    <source>
        <dbReference type="Proteomes" id="UP001299596"/>
    </source>
</evidence>
<protein>
    <submittedName>
        <fullName evidence="1">NAD(P)/FAD-dependent oxidoreductase</fullName>
        <ecNumber evidence="1">1.14.13.-</ecNumber>
    </submittedName>
</protein>
<proteinExistence type="predicted"/>
<keyword evidence="1" id="KW-0560">Oxidoreductase</keyword>
<dbReference type="RefSeq" id="WP_225404298.1">
    <property type="nucleotide sequence ID" value="NZ_JAYJJR010000014.1"/>
</dbReference>
<name>A0ABU5XPS5_9MYCO</name>
<evidence type="ECO:0000313" key="1">
    <source>
        <dbReference type="EMBL" id="MEB3023096.1"/>
    </source>
</evidence>
<keyword evidence="2" id="KW-1185">Reference proteome</keyword>
<dbReference type="SUPFAM" id="SSF51905">
    <property type="entry name" value="FAD/NAD(P)-binding domain"/>
    <property type="match status" value="1"/>
</dbReference>
<dbReference type="InterPro" id="IPR036188">
    <property type="entry name" value="FAD/NAD-bd_sf"/>
</dbReference>
<dbReference type="Proteomes" id="UP001299596">
    <property type="component" value="Unassembled WGS sequence"/>
</dbReference>
<dbReference type="Gene3D" id="3.50.50.60">
    <property type="entry name" value="FAD/NAD(P)-binding domain"/>
    <property type="match status" value="2"/>
</dbReference>
<dbReference type="Pfam" id="PF13738">
    <property type="entry name" value="Pyr_redox_3"/>
    <property type="match status" value="1"/>
</dbReference>
<sequence length="503" mass="56035">MTLTDHTAEDTGRRAPIHTRALIIGTGFSGLGMGIALQKQGVEFLILEKADEIGGTWRDNTYPGCACDVPSHLYSFSFEPKATWSRLFSPQPEILDYLKDVTDKYGLRRRIRFGSKVTRAAWDDEEFRWHVFTEDGQEYVAQFVVSGVGGLHIPRLPDIDGIDEFAGTAFHSAQWDHTVDLTGKRVAVIGTGASAIQIVPAIVGRVAELQLYQRTPAWVLPVPHHELPSAVRQAFVVVPGLRYAVRAAIYWALEGVGFAMTKRPGLLRLIEAVAKSNIRRQVRDKDLRRRLTPRYRAGCKRILYSGNNYYRAVADPKTMLITDRISRITRDGIVTADNVEHACDVIVYATGFHVTDSYTYVGITGPNGEDLVERWNREGVEAHRGIAVADMPNLFFLLGPNTALGHTSVVFMIESQIRYVAQAIAAADKAGAQALAPSRAAQDRYNAELQDKLAGSVWMTGGCNSWYLDEHGVNRTLWSGMTWQYWQSTRSLRVGEYRFSGVG</sequence>
<comment type="caution">
    <text evidence="1">The sequence shown here is derived from an EMBL/GenBank/DDBJ whole genome shotgun (WGS) entry which is preliminary data.</text>
</comment>
<dbReference type="InterPro" id="IPR051209">
    <property type="entry name" value="FAD-bind_Monooxygenase_sf"/>
</dbReference>
<dbReference type="PANTHER" id="PTHR42877:SF4">
    <property type="entry name" value="FAD_NAD(P)-BINDING DOMAIN-CONTAINING PROTEIN-RELATED"/>
    <property type="match status" value="1"/>
</dbReference>
<organism evidence="1 2">
    <name type="scientific">[Mycobacterium] crassicus</name>
    <dbReference type="NCBI Taxonomy" id="2872309"/>
    <lineage>
        <taxon>Bacteria</taxon>
        <taxon>Bacillati</taxon>
        <taxon>Actinomycetota</taxon>
        <taxon>Actinomycetes</taxon>
        <taxon>Mycobacteriales</taxon>
        <taxon>Mycobacteriaceae</taxon>
        <taxon>Mycolicibacter</taxon>
    </lineage>
</organism>
<dbReference type="EMBL" id="JAYJJR010000014">
    <property type="protein sequence ID" value="MEB3023096.1"/>
    <property type="molecule type" value="Genomic_DNA"/>
</dbReference>
<gene>
    <name evidence="1" type="ORF">K6T79_18800</name>
</gene>
<accession>A0ABU5XPS5</accession>